<proteinExistence type="predicted"/>
<reference evidence="1" key="2">
    <citation type="submission" date="2018-08" db="UniProtKB">
        <authorList>
            <consortium name="EnsemblPlants"/>
        </authorList>
    </citation>
    <scope>IDENTIFICATION</scope>
    <source>
        <strain evidence="1">Yugu1</strain>
    </source>
</reference>
<dbReference type="EnsemblPlants" id="KQL23444">
    <property type="protein sequence ID" value="KQL23444"/>
    <property type="gene ID" value="SETIT_031841mg"/>
</dbReference>
<reference evidence="2" key="1">
    <citation type="journal article" date="2012" name="Nat. Biotechnol.">
        <title>Reference genome sequence of the model plant Setaria.</title>
        <authorList>
            <person name="Bennetzen J.L."/>
            <person name="Schmutz J."/>
            <person name="Wang H."/>
            <person name="Percifield R."/>
            <person name="Hawkins J."/>
            <person name="Pontaroli A.C."/>
            <person name="Estep M."/>
            <person name="Feng L."/>
            <person name="Vaughn J.N."/>
            <person name="Grimwood J."/>
            <person name="Jenkins J."/>
            <person name="Barry K."/>
            <person name="Lindquist E."/>
            <person name="Hellsten U."/>
            <person name="Deshpande S."/>
            <person name="Wang X."/>
            <person name="Wu X."/>
            <person name="Mitros T."/>
            <person name="Triplett J."/>
            <person name="Yang X."/>
            <person name="Ye C.Y."/>
            <person name="Mauro-Herrera M."/>
            <person name="Wang L."/>
            <person name="Li P."/>
            <person name="Sharma M."/>
            <person name="Sharma R."/>
            <person name="Ronald P.C."/>
            <person name="Panaud O."/>
            <person name="Kellogg E.A."/>
            <person name="Brutnell T.P."/>
            <person name="Doust A.N."/>
            <person name="Tuskan G.A."/>
            <person name="Rokhsar D."/>
            <person name="Devos K.M."/>
        </authorList>
    </citation>
    <scope>NUCLEOTIDE SEQUENCE [LARGE SCALE GENOMIC DNA]</scope>
    <source>
        <strain evidence="2">cv. Yugu1</strain>
    </source>
</reference>
<sequence>MHVSFIGEDRQRKISPMALCQRMLPKTAWYIEVKGPTKFSHRNVQREQRLTN</sequence>
<protein>
    <submittedName>
        <fullName evidence="1">Uncharacterized protein</fullName>
    </submittedName>
</protein>
<keyword evidence="2" id="KW-1185">Reference proteome</keyword>
<name>K3ZZ09_SETIT</name>
<organism evidence="1 2">
    <name type="scientific">Setaria italica</name>
    <name type="common">Foxtail millet</name>
    <name type="synonym">Panicum italicum</name>
    <dbReference type="NCBI Taxonomy" id="4555"/>
    <lineage>
        <taxon>Eukaryota</taxon>
        <taxon>Viridiplantae</taxon>
        <taxon>Streptophyta</taxon>
        <taxon>Embryophyta</taxon>
        <taxon>Tracheophyta</taxon>
        <taxon>Spermatophyta</taxon>
        <taxon>Magnoliopsida</taxon>
        <taxon>Liliopsida</taxon>
        <taxon>Poales</taxon>
        <taxon>Poaceae</taxon>
        <taxon>PACMAD clade</taxon>
        <taxon>Panicoideae</taxon>
        <taxon>Panicodae</taxon>
        <taxon>Paniceae</taxon>
        <taxon>Cenchrinae</taxon>
        <taxon>Setaria</taxon>
    </lineage>
</organism>
<evidence type="ECO:0000313" key="1">
    <source>
        <dbReference type="EnsemblPlants" id="KQL23444"/>
    </source>
</evidence>
<dbReference type="Gramene" id="KQL23444">
    <property type="protein sequence ID" value="KQL23444"/>
    <property type="gene ID" value="SETIT_031841mg"/>
</dbReference>
<dbReference type="AlphaFoldDB" id="K3ZZ09"/>
<evidence type="ECO:0000313" key="2">
    <source>
        <dbReference type="Proteomes" id="UP000004995"/>
    </source>
</evidence>
<dbReference type="Proteomes" id="UP000004995">
    <property type="component" value="Unassembled WGS sequence"/>
</dbReference>
<dbReference type="InParanoid" id="K3ZZ09"/>
<accession>K3ZZ09</accession>
<dbReference type="EMBL" id="AGNK02000858">
    <property type="status" value="NOT_ANNOTATED_CDS"/>
    <property type="molecule type" value="Genomic_DNA"/>
</dbReference>
<dbReference type="HOGENOM" id="CLU_3090862_0_0_1"/>